<dbReference type="EMBL" id="FN654298">
    <property type="protein sequence ID" value="CBY31306.1"/>
    <property type="molecule type" value="Genomic_DNA"/>
</dbReference>
<gene>
    <name evidence="2" type="ORF">GSOID_T00025203001</name>
</gene>
<dbReference type="AlphaFoldDB" id="E4Y6Q6"/>
<organism evidence="2">
    <name type="scientific">Oikopleura dioica</name>
    <name type="common">Tunicate</name>
    <dbReference type="NCBI Taxonomy" id="34765"/>
    <lineage>
        <taxon>Eukaryota</taxon>
        <taxon>Metazoa</taxon>
        <taxon>Chordata</taxon>
        <taxon>Tunicata</taxon>
        <taxon>Appendicularia</taxon>
        <taxon>Copelata</taxon>
        <taxon>Oikopleuridae</taxon>
        <taxon>Oikopleura</taxon>
    </lineage>
</organism>
<proteinExistence type="predicted"/>
<protein>
    <submittedName>
        <fullName evidence="2">Uncharacterized protein</fullName>
    </submittedName>
</protein>
<sequence length="72" mass="7584">MTPRVCPVESDRQSSPPGMAHESQKSAAFSEATVRALSEFLSRPRFLLASGLTQNGGFGLILGFKITTGGGE</sequence>
<name>E4Y6Q6_OIKDI</name>
<evidence type="ECO:0000256" key="1">
    <source>
        <dbReference type="SAM" id="MobiDB-lite"/>
    </source>
</evidence>
<reference evidence="2" key="1">
    <citation type="journal article" date="2010" name="Science">
        <title>Plasticity of animal genome architecture unmasked by rapid evolution of a pelagic tunicate.</title>
        <authorList>
            <person name="Denoeud F."/>
            <person name="Henriet S."/>
            <person name="Mungpakdee S."/>
            <person name="Aury J.M."/>
            <person name="Da Silva C."/>
            <person name="Brinkmann H."/>
            <person name="Mikhaleva J."/>
            <person name="Olsen L.C."/>
            <person name="Jubin C."/>
            <person name="Canestro C."/>
            <person name="Bouquet J.M."/>
            <person name="Danks G."/>
            <person name="Poulain J."/>
            <person name="Campsteijn C."/>
            <person name="Adamski M."/>
            <person name="Cross I."/>
            <person name="Yadetie F."/>
            <person name="Muffato M."/>
            <person name="Louis A."/>
            <person name="Butcher S."/>
            <person name="Tsagkogeorga G."/>
            <person name="Konrad A."/>
            <person name="Singh S."/>
            <person name="Jensen M.F."/>
            <person name="Cong E.H."/>
            <person name="Eikeseth-Otteraa H."/>
            <person name="Noel B."/>
            <person name="Anthouard V."/>
            <person name="Porcel B.M."/>
            <person name="Kachouri-Lafond R."/>
            <person name="Nishino A."/>
            <person name="Ugolini M."/>
            <person name="Chourrout P."/>
            <person name="Nishida H."/>
            <person name="Aasland R."/>
            <person name="Huzurbazar S."/>
            <person name="Westhof E."/>
            <person name="Delsuc F."/>
            <person name="Lehrach H."/>
            <person name="Reinhardt R."/>
            <person name="Weissenbach J."/>
            <person name="Roy S.W."/>
            <person name="Artiguenave F."/>
            <person name="Postlethwait J.H."/>
            <person name="Manak J.R."/>
            <person name="Thompson E.M."/>
            <person name="Jaillon O."/>
            <person name="Du Pasquier L."/>
            <person name="Boudinot P."/>
            <person name="Liberles D.A."/>
            <person name="Volff J.N."/>
            <person name="Philippe H."/>
            <person name="Lenhard B."/>
            <person name="Roest Crollius H."/>
            <person name="Wincker P."/>
            <person name="Chourrout D."/>
        </authorList>
    </citation>
    <scope>NUCLEOTIDE SEQUENCE [LARGE SCALE GENOMIC DNA]</scope>
</reference>
<accession>E4Y6Q6</accession>
<evidence type="ECO:0000313" key="2">
    <source>
        <dbReference type="EMBL" id="CBY31306.1"/>
    </source>
</evidence>
<dbReference type="Proteomes" id="UP000011014">
    <property type="component" value="Unassembled WGS sequence"/>
</dbReference>
<feature type="region of interest" description="Disordered" evidence="1">
    <location>
        <begin position="1"/>
        <end position="27"/>
    </location>
</feature>